<dbReference type="Gene3D" id="3.30.700.10">
    <property type="entry name" value="Glycoprotein, Type 4 Pilin"/>
    <property type="match status" value="1"/>
</dbReference>
<dbReference type="InterPro" id="IPR012902">
    <property type="entry name" value="N_methyl_site"/>
</dbReference>
<protein>
    <recommendedName>
        <fullName evidence="4">Type II secretion system protein GspH</fullName>
    </recommendedName>
</protein>
<evidence type="ECO:0008006" key="4">
    <source>
        <dbReference type="Google" id="ProtNLM"/>
    </source>
</evidence>
<comment type="caution">
    <text evidence="2">The sequence shown here is derived from an EMBL/GenBank/DDBJ whole genome shotgun (WGS) entry which is preliminary data.</text>
</comment>
<keyword evidence="1" id="KW-0472">Membrane</keyword>
<feature type="transmembrane region" description="Helical" evidence="1">
    <location>
        <begin position="29"/>
        <end position="56"/>
    </location>
</feature>
<reference evidence="2 3" key="1">
    <citation type="journal article" date="2016" name="Nat. Commun.">
        <title>Thousands of microbial genomes shed light on interconnected biogeochemical processes in an aquifer system.</title>
        <authorList>
            <person name="Anantharaman K."/>
            <person name="Brown C.T."/>
            <person name="Hug L.A."/>
            <person name="Sharon I."/>
            <person name="Castelle C.J."/>
            <person name="Probst A.J."/>
            <person name="Thomas B.C."/>
            <person name="Singh A."/>
            <person name="Wilkins M.J."/>
            <person name="Karaoz U."/>
            <person name="Brodie E.L."/>
            <person name="Williams K.H."/>
            <person name="Hubbard S.S."/>
            <person name="Banfield J.F."/>
        </authorList>
    </citation>
    <scope>NUCLEOTIDE SEQUENCE [LARGE SCALE GENOMIC DNA]</scope>
</reference>
<dbReference type="SUPFAM" id="SSF54523">
    <property type="entry name" value="Pili subunits"/>
    <property type="match status" value="1"/>
</dbReference>
<dbReference type="Proteomes" id="UP000179227">
    <property type="component" value="Unassembled WGS sequence"/>
</dbReference>
<evidence type="ECO:0000313" key="3">
    <source>
        <dbReference type="Proteomes" id="UP000179227"/>
    </source>
</evidence>
<evidence type="ECO:0000256" key="1">
    <source>
        <dbReference type="SAM" id="Phobius"/>
    </source>
</evidence>
<proteinExistence type="predicted"/>
<gene>
    <name evidence="2" type="ORF">A3A60_01005</name>
</gene>
<keyword evidence="1" id="KW-0812">Transmembrane</keyword>
<dbReference type="AlphaFoldDB" id="A0A1F5HXT3"/>
<dbReference type="InterPro" id="IPR045584">
    <property type="entry name" value="Pilin-like"/>
</dbReference>
<name>A0A1F5HXT3_9BACT</name>
<dbReference type="STRING" id="1797729.A3A60_01005"/>
<accession>A0A1F5HXT3</accession>
<sequence length="214" mass="23972">MDTLRKFQISFSHRNSLKASSFKFQIEKAYTLIELMIVVTVIGLAVGLITTSYLGFERRQRVKNTALEIKNNIRLAQNNAHSGNKGFGPDKCDTEKEEILVGWYASFNKDLQTYSVSGDCKDKSGAEREFGRQRFRLPQDVSISAIDAGNQVNVLYRPLTENATFHSTTDFLDNTGKLQNLISAGQVTIDLAGPTPYKYQVIILPTGEVNEKQL</sequence>
<evidence type="ECO:0000313" key="2">
    <source>
        <dbReference type="EMBL" id="OGE08916.1"/>
    </source>
</evidence>
<keyword evidence="1" id="KW-1133">Transmembrane helix</keyword>
<organism evidence="2 3">
    <name type="scientific">Candidatus Curtissbacteria bacterium RIFCSPLOWO2_01_FULL_42_26</name>
    <dbReference type="NCBI Taxonomy" id="1797729"/>
    <lineage>
        <taxon>Bacteria</taxon>
        <taxon>Candidatus Curtissiibacteriota</taxon>
    </lineage>
</organism>
<dbReference type="EMBL" id="MFBS01000030">
    <property type="protein sequence ID" value="OGE08916.1"/>
    <property type="molecule type" value="Genomic_DNA"/>
</dbReference>
<dbReference type="NCBIfam" id="TIGR02532">
    <property type="entry name" value="IV_pilin_GFxxxE"/>
    <property type="match status" value="1"/>
</dbReference>